<dbReference type="Gene3D" id="2.60.120.260">
    <property type="entry name" value="Galactose-binding domain-like"/>
    <property type="match status" value="2"/>
</dbReference>
<dbReference type="PANTHER" id="PTHR12045">
    <property type="entry name" value="ALLANTOICASE"/>
    <property type="match status" value="1"/>
</dbReference>
<dbReference type="NCBIfam" id="TIGR02961">
    <property type="entry name" value="allantoicase"/>
    <property type="match status" value="1"/>
</dbReference>
<dbReference type="OMA" id="NDWVRFR"/>
<evidence type="ECO:0000256" key="3">
    <source>
        <dbReference type="ARBA" id="ARBA00012170"/>
    </source>
</evidence>
<dbReference type="Pfam" id="PF03561">
    <property type="entry name" value="Allantoicase"/>
    <property type="match status" value="2"/>
</dbReference>
<dbReference type="AlphaFoldDB" id="S3E548"/>
<comment type="catalytic activity">
    <reaction evidence="1">
        <text>allantoate + H2O = (S)-ureidoglycolate + urea</text>
        <dbReference type="Rhea" id="RHEA:11016"/>
        <dbReference type="ChEBI" id="CHEBI:15377"/>
        <dbReference type="ChEBI" id="CHEBI:16199"/>
        <dbReference type="ChEBI" id="CHEBI:17536"/>
        <dbReference type="ChEBI" id="CHEBI:57296"/>
        <dbReference type="EC" id="3.5.3.4"/>
    </reaction>
</comment>
<dbReference type="EC" id="3.5.3.4" evidence="3"/>
<dbReference type="GO" id="GO:0004037">
    <property type="term" value="F:allantoicase activity"/>
    <property type="evidence" value="ECO:0007669"/>
    <property type="project" value="UniProtKB-EC"/>
</dbReference>
<comment type="function">
    <text evidence="6">Utilization of purines as secondary nitrogen sources, when primary sources are limiting.</text>
</comment>
<gene>
    <name evidence="9" type="ORF">GLAREA_06551</name>
</gene>
<dbReference type="OrthoDB" id="10266039at2759"/>
<comment type="similarity">
    <text evidence="2">Belongs to the allantoicase family.</text>
</comment>
<dbReference type="SUPFAM" id="SSF49785">
    <property type="entry name" value="Galactose-binding domain-like"/>
    <property type="match status" value="2"/>
</dbReference>
<dbReference type="STRING" id="1116229.S3E548"/>
<keyword evidence="5" id="KW-0378">Hydrolase</keyword>
<dbReference type="Proteomes" id="UP000016922">
    <property type="component" value="Unassembled WGS sequence"/>
</dbReference>
<comment type="pathway">
    <text evidence="7">Nitrogen metabolism; (S)-allantoin degradation; (S)-ureidoglycolate from allantoate (aminidohydrolase route): step 1/1.</text>
</comment>
<evidence type="ECO:0000256" key="4">
    <source>
        <dbReference type="ARBA" id="ARBA00022631"/>
    </source>
</evidence>
<dbReference type="InterPro" id="IPR005164">
    <property type="entry name" value="Allantoicase"/>
</dbReference>
<feature type="domain" description="Allantoicase" evidence="8">
    <location>
        <begin position="209"/>
        <end position="350"/>
    </location>
</feature>
<dbReference type="GO" id="GO:0000256">
    <property type="term" value="P:allantoin catabolic process"/>
    <property type="evidence" value="ECO:0007669"/>
    <property type="project" value="InterPro"/>
</dbReference>
<dbReference type="PANTHER" id="PTHR12045:SF3">
    <property type="entry name" value="INACTIVE ALLANTOICASE-RELATED"/>
    <property type="match status" value="1"/>
</dbReference>
<dbReference type="GeneID" id="19465604"/>
<evidence type="ECO:0000313" key="10">
    <source>
        <dbReference type="Proteomes" id="UP000016922"/>
    </source>
</evidence>
<proteinExistence type="inferred from homology"/>
<dbReference type="RefSeq" id="XP_008080155.1">
    <property type="nucleotide sequence ID" value="XM_008081964.1"/>
</dbReference>
<accession>S3E548</accession>
<dbReference type="PIRSF" id="PIRSF016516">
    <property type="entry name" value="Allantoicase"/>
    <property type="match status" value="1"/>
</dbReference>
<keyword evidence="4" id="KW-0659">Purine metabolism</keyword>
<dbReference type="InterPro" id="IPR008979">
    <property type="entry name" value="Galactose-bd-like_sf"/>
</dbReference>
<evidence type="ECO:0000256" key="1">
    <source>
        <dbReference type="ARBA" id="ARBA00001314"/>
    </source>
</evidence>
<dbReference type="InterPro" id="IPR015908">
    <property type="entry name" value="Allantoicase_dom"/>
</dbReference>
<evidence type="ECO:0000259" key="8">
    <source>
        <dbReference type="Pfam" id="PF03561"/>
    </source>
</evidence>
<dbReference type="HOGENOM" id="CLU_038797_0_0_1"/>
<dbReference type="eggNOG" id="KOG4145">
    <property type="taxonomic scope" value="Eukaryota"/>
</dbReference>
<dbReference type="EMBL" id="KE145358">
    <property type="protein sequence ID" value="EPE33538.1"/>
    <property type="molecule type" value="Genomic_DNA"/>
</dbReference>
<evidence type="ECO:0000256" key="2">
    <source>
        <dbReference type="ARBA" id="ARBA00009242"/>
    </source>
</evidence>
<feature type="domain" description="Allantoicase" evidence="8">
    <location>
        <begin position="38"/>
        <end position="189"/>
    </location>
</feature>
<evidence type="ECO:0000256" key="5">
    <source>
        <dbReference type="ARBA" id="ARBA00022801"/>
    </source>
</evidence>
<dbReference type="HAMAP" id="MF_00813">
    <property type="entry name" value="Allantoicase"/>
    <property type="match status" value="1"/>
</dbReference>
<keyword evidence="10" id="KW-1185">Reference proteome</keyword>
<dbReference type="KEGG" id="glz:GLAREA_06551"/>
<organism evidence="9 10">
    <name type="scientific">Glarea lozoyensis (strain ATCC 20868 / MF5171)</name>
    <dbReference type="NCBI Taxonomy" id="1116229"/>
    <lineage>
        <taxon>Eukaryota</taxon>
        <taxon>Fungi</taxon>
        <taxon>Dikarya</taxon>
        <taxon>Ascomycota</taxon>
        <taxon>Pezizomycotina</taxon>
        <taxon>Leotiomycetes</taxon>
        <taxon>Helotiales</taxon>
        <taxon>Helotiaceae</taxon>
        <taxon>Glarea</taxon>
    </lineage>
</organism>
<evidence type="ECO:0000313" key="9">
    <source>
        <dbReference type="EMBL" id="EPE33538.1"/>
    </source>
</evidence>
<evidence type="ECO:0000256" key="7">
    <source>
        <dbReference type="ARBA" id="ARBA00060607"/>
    </source>
</evidence>
<evidence type="ECO:0000256" key="6">
    <source>
        <dbReference type="ARBA" id="ARBA00056910"/>
    </source>
</evidence>
<name>S3E548_GLAL2</name>
<dbReference type="FunFam" id="2.60.120.260:FF:000078">
    <property type="entry name" value="DAL2p Allantoicase"/>
    <property type="match status" value="1"/>
</dbReference>
<dbReference type="FunFam" id="2.60.120.260:FF:000059">
    <property type="entry name" value="Probable allantoicase"/>
    <property type="match status" value="1"/>
</dbReference>
<dbReference type="GO" id="GO:0006144">
    <property type="term" value="P:purine nucleobase metabolic process"/>
    <property type="evidence" value="ECO:0007669"/>
    <property type="project" value="UniProtKB-KW"/>
</dbReference>
<protein>
    <recommendedName>
        <fullName evidence="3">allantoicase</fullName>
        <ecNumber evidence="3">3.5.3.4</ecNumber>
    </recommendedName>
</protein>
<reference evidence="9 10" key="1">
    <citation type="journal article" date="2013" name="BMC Genomics">
        <title>Genomics-driven discovery of the pneumocandin biosynthetic gene cluster in the fungus Glarea lozoyensis.</title>
        <authorList>
            <person name="Chen L."/>
            <person name="Yue Q."/>
            <person name="Zhang X."/>
            <person name="Xiang M."/>
            <person name="Wang C."/>
            <person name="Li S."/>
            <person name="Che Y."/>
            <person name="Ortiz-Lopez F.J."/>
            <person name="Bills G.F."/>
            <person name="Liu X."/>
            <person name="An Z."/>
        </authorList>
    </citation>
    <scope>NUCLEOTIDE SEQUENCE [LARGE SCALE GENOMIC DNA]</scope>
    <source>
        <strain evidence="10">ATCC 20868 / MF5171</strain>
    </source>
</reference>
<sequence>MPRELYPIDDVPTKSIATEEIDSILKSKFLDLISAPLGGTVLDVSDEWFAPATNLLSPKTPIYSERQVFTGQWMDGWESRRHNRKPFDYVIIRLGVASGSIVGVEIDTAYFQGNEAPAISVEACFATNDSEVVGWKGERAGWETVVGRKECGPSKRHAWMAEANTKPYTHVRLNMYPDGGTARFRLYGVAIPILPDEKTVCDLAAATNGGMVVSCSNQAFGTLASNLLLPGRGPDMADGWETARSRTEDHVDWAIVKLGIPGKVQKLVVDTAHFRGNYPEKTIVMALKYEKEGVPECDDKDWKEVTSMNEGEADKEQEFESLVQNETFTHVKLNIYPDGGVKRLRVFGTRASQK</sequence>